<dbReference type="Proteomes" id="UP000095286">
    <property type="component" value="Unplaced"/>
</dbReference>
<sequence length="768" mass="87320">MRRSLAPSYAEGVTPDRKEYDDKLDQKRKLLKRKCDNFIESEASAYFDDSKTKGVDEIRKRLKVDEGEHEAIIRKIMASIFKVPREGYNGQPTQKTLGCRKPGKKRSLWDPYGENALVLFNPPEMSEEEAGRIEEADKQVHVVVDPLLGAVLRPHQREGVKFMYECVTGLKIQDYYGSIMADEMGLGKTLQCIALLWTLLRQSPSGKPTFNKCIIVCPSSLVKNWDGEIYKWLKGRINPLPIDFGGKEVIQRHLESFMNDRSMYASTPVLIISYEGFRLYSDILSKSEIGMVICDEGHRLKNSENQTYQALSRLNCKRRILISGTPIQNDLGEYYSLVNFVNTGLLGTLSEFKKKFENKIVRGRDSMATDAEKKMSEETLKELTAFVNTCMIRRTSALLTKYLPVKYEFVVCCSLTSLQENLYKSIISSKQVDVTKPVNEKAAIGQSFSFITNLKKLCNHPNLIYKKWKNGDAGFEKCAFPSGYDYKSLDPSFSGKMKVLDCLLAMTKQSTDDKYVLISNYTETLDVFEKLCHMRNYIFVRLDGSMSIKNRGKIVTKFNDPADPTFIFLLSSKAGGCGLNLIGANRLVMFDPDWNPANDDQAMARVWRDGQKKTCFVFRFLSTGSIEEKIFQRQTHKKALSSCVVDEEEDVARHFNSGDLKALFELTDVSTSDTHQKINCQRCRNGMEIKEPPLSADTNSDLADWYHTSSDKTKIPDKVFKAVLSLPNSPISFTFFQKSHISEVVKKAPKIISEESDEEYVMDDDDSD</sequence>
<evidence type="ECO:0000313" key="2">
    <source>
        <dbReference type="WBParaSite" id="RSKR_0000643800.1"/>
    </source>
</evidence>
<proteinExistence type="predicted"/>
<organism evidence="1 2">
    <name type="scientific">Rhabditophanes sp. KR3021</name>
    <dbReference type="NCBI Taxonomy" id="114890"/>
    <lineage>
        <taxon>Eukaryota</taxon>
        <taxon>Metazoa</taxon>
        <taxon>Ecdysozoa</taxon>
        <taxon>Nematoda</taxon>
        <taxon>Chromadorea</taxon>
        <taxon>Rhabditida</taxon>
        <taxon>Tylenchina</taxon>
        <taxon>Panagrolaimomorpha</taxon>
        <taxon>Strongyloidoidea</taxon>
        <taxon>Alloionematidae</taxon>
        <taxon>Rhabditophanes</taxon>
    </lineage>
</organism>
<reference evidence="2" key="1">
    <citation type="submission" date="2016-11" db="UniProtKB">
        <authorList>
            <consortium name="WormBaseParasite"/>
        </authorList>
    </citation>
    <scope>IDENTIFICATION</scope>
    <source>
        <strain evidence="2">KR3021</strain>
    </source>
</reference>
<name>A0AC35U0B7_9BILA</name>
<accession>A0AC35U0B7</accession>
<evidence type="ECO:0000313" key="1">
    <source>
        <dbReference type="Proteomes" id="UP000095286"/>
    </source>
</evidence>
<dbReference type="WBParaSite" id="RSKR_0000643800.1">
    <property type="protein sequence ID" value="RSKR_0000643800.1"/>
    <property type="gene ID" value="RSKR_0000643800"/>
</dbReference>
<protein>
    <submittedName>
        <fullName evidence="2">DNA repair and recombination protein RAD54</fullName>
    </submittedName>
</protein>